<keyword evidence="1" id="KW-0378">Hydrolase</keyword>
<dbReference type="GO" id="GO:0019783">
    <property type="term" value="F:ubiquitin-like protein peptidase activity"/>
    <property type="evidence" value="ECO:0007669"/>
    <property type="project" value="TreeGrafter"/>
</dbReference>
<dbReference type="EMBL" id="JAINDJ010000003">
    <property type="protein sequence ID" value="KAG9455357.1"/>
    <property type="molecule type" value="Genomic_DNA"/>
</dbReference>
<comment type="caution">
    <text evidence="3">The sequence shown here is derived from an EMBL/GenBank/DDBJ whole genome shotgun (WGS) entry which is preliminary data.</text>
</comment>
<dbReference type="Gene3D" id="3.90.70.130">
    <property type="match status" value="2"/>
</dbReference>
<dbReference type="Pfam" id="PF07910">
    <property type="entry name" value="Peptidase_C78"/>
    <property type="match status" value="1"/>
</dbReference>
<evidence type="ECO:0000256" key="1">
    <source>
        <dbReference type="ARBA" id="ARBA00022801"/>
    </source>
</evidence>
<feature type="domain" description="UFSP1/2/DUB catalytic" evidence="2">
    <location>
        <begin position="158"/>
        <end position="440"/>
    </location>
</feature>
<dbReference type="AlphaFoldDB" id="A0AAV7F6E5"/>
<gene>
    <name evidence="3" type="ORF">H6P81_008261</name>
</gene>
<evidence type="ECO:0000259" key="2">
    <source>
        <dbReference type="Pfam" id="PF07910"/>
    </source>
</evidence>
<dbReference type="PANTHER" id="PTHR48153">
    <property type="entry name" value="UFM1-SPECIFIC PROTEASE 2"/>
    <property type="match status" value="1"/>
</dbReference>
<evidence type="ECO:0000313" key="4">
    <source>
        <dbReference type="Proteomes" id="UP000825729"/>
    </source>
</evidence>
<reference evidence="3 4" key="1">
    <citation type="submission" date="2021-07" db="EMBL/GenBank/DDBJ databases">
        <title>The Aristolochia fimbriata genome: insights into angiosperm evolution, floral development and chemical biosynthesis.</title>
        <authorList>
            <person name="Jiao Y."/>
        </authorList>
    </citation>
    <scope>NUCLEOTIDE SEQUENCE [LARGE SCALE GENOMIC DNA]</scope>
    <source>
        <strain evidence="3">IBCAS-2021</strain>
        <tissue evidence="3">Leaf</tissue>
    </source>
</reference>
<accession>A0AAV7F6E5</accession>
<evidence type="ECO:0000313" key="3">
    <source>
        <dbReference type="EMBL" id="KAG9455357.1"/>
    </source>
</evidence>
<organism evidence="3 4">
    <name type="scientific">Aristolochia fimbriata</name>
    <name type="common">White veined hardy Dutchman's pipe vine</name>
    <dbReference type="NCBI Taxonomy" id="158543"/>
    <lineage>
        <taxon>Eukaryota</taxon>
        <taxon>Viridiplantae</taxon>
        <taxon>Streptophyta</taxon>
        <taxon>Embryophyta</taxon>
        <taxon>Tracheophyta</taxon>
        <taxon>Spermatophyta</taxon>
        <taxon>Magnoliopsida</taxon>
        <taxon>Magnoliidae</taxon>
        <taxon>Piperales</taxon>
        <taxon>Aristolochiaceae</taxon>
        <taxon>Aristolochia</taxon>
    </lineage>
</organism>
<sequence length="465" mass="52579">MSSSCPFCNLPIPLSELESHVNDHLVEEEFARDLELALAISLPSSPPRHTSDQLVEKELQDDFEIAQLLAWESSPPRPKEKAINSENTVQHFSGDILHDRFSASNGESTQTSATSSEEKIDTLSRLQIRGVFYRIEGGLMTLLRNCLELENGRARTVVTGHVDHFQSLKSEDSGWGCGWRNIQMLSSHLLHERHDVREVMFGGSQFVPDIPSLQRWLEIAWEAGFDIPGSRMFNNRIYGSKKWIGTTECATLLRLFGLRARIVDFTSTEAEMGMGFDRGAKRKRQHVYGPMDKFLSRNCSGTQVHPIKQASSVEMNSMNRDKHDRSNKGVLEIVNGRKILADWVCNYFHDSGLRESRMSERVTVSGKTPLYFQHNGHSRTIVGIQIQTKSDGTPEGYSLLVLDPAHSTAALEKSLRENNGWQRFVKRGLHTLRKPQYQLCYVEPGIAHGEEKEQLKTINSVLFAS</sequence>
<name>A0AAV7F6E5_ARIFI</name>
<keyword evidence="4" id="KW-1185">Reference proteome</keyword>
<protein>
    <recommendedName>
        <fullName evidence="2">UFSP1/2/DUB catalytic domain-containing protein</fullName>
    </recommendedName>
</protein>
<dbReference type="PANTHER" id="PTHR48153:SF4">
    <property type="entry name" value="UBIQUITIN CARBOXYL-TERMINAL HYDROLASE MUG105"/>
    <property type="match status" value="1"/>
</dbReference>
<dbReference type="InterPro" id="IPR012462">
    <property type="entry name" value="UFSP1/2_DUB_cat"/>
</dbReference>
<proteinExistence type="predicted"/>
<dbReference type="Proteomes" id="UP000825729">
    <property type="component" value="Unassembled WGS sequence"/>
</dbReference>